<dbReference type="EMBL" id="AZFH01000001">
    <property type="protein sequence ID" value="KRL85280.1"/>
    <property type="molecule type" value="Genomic_DNA"/>
</dbReference>
<dbReference type="InterPro" id="IPR020603">
    <property type="entry name" value="MraZ_dom"/>
</dbReference>
<comment type="similarity">
    <text evidence="7">Belongs to the MraZ family.</text>
</comment>
<keyword evidence="3" id="KW-0677">Repeat</keyword>
<dbReference type="PANTHER" id="PTHR34701:SF1">
    <property type="entry name" value="TRANSCRIPTIONAL REGULATOR MRAZ"/>
    <property type="match status" value="1"/>
</dbReference>
<evidence type="ECO:0000256" key="4">
    <source>
        <dbReference type="ARBA" id="ARBA00023015"/>
    </source>
</evidence>
<name>A0A0R1TVC1_9LACO</name>
<dbReference type="RefSeq" id="WP_023858956.1">
    <property type="nucleotide sequence ID" value="NZ_AZFH01000001.1"/>
</dbReference>
<dbReference type="Pfam" id="PF02381">
    <property type="entry name" value="MraZ"/>
    <property type="match status" value="2"/>
</dbReference>
<feature type="domain" description="SpoVT-AbrB" evidence="8">
    <location>
        <begin position="75"/>
        <end position="118"/>
    </location>
</feature>
<dbReference type="InterPro" id="IPR007159">
    <property type="entry name" value="SpoVT-AbrB_dom"/>
</dbReference>
<evidence type="ECO:0000256" key="3">
    <source>
        <dbReference type="ARBA" id="ARBA00022737"/>
    </source>
</evidence>
<dbReference type="SUPFAM" id="SSF89447">
    <property type="entry name" value="AbrB/MazE/MraZ-like"/>
    <property type="match status" value="1"/>
</dbReference>
<sequence length="141" mass="16262">MMGEFQHNMDQKGRLIIPAIIRQEVGTQVVLTRGMDGCLYGYPASEWEKLSQQLAELPLTSKQNRAFVRFFYAAAVESEFDKQGRVIISQALRTYAGLEKECIVVGMFNHLEIWSKSRWDEFNRQTAASFDELAENMEFNL</sequence>
<dbReference type="CDD" id="cd16321">
    <property type="entry name" value="MraZ_C"/>
    <property type="match status" value="1"/>
</dbReference>
<protein>
    <recommendedName>
        <fullName evidence="1 7">Transcriptional regulator MraZ</fullName>
    </recommendedName>
</protein>
<evidence type="ECO:0000256" key="1">
    <source>
        <dbReference type="ARBA" id="ARBA00013860"/>
    </source>
</evidence>
<dbReference type="GO" id="GO:0009295">
    <property type="term" value="C:nucleoid"/>
    <property type="evidence" value="ECO:0007669"/>
    <property type="project" value="UniProtKB-SubCell"/>
</dbReference>
<dbReference type="InterPro" id="IPR038619">
    <property type="entry name" value="MraZ_sf"/>
</dbReference>
<feature type="domain" description="SpoVT-AbrB" evidence="8">
    <location>
        <begin position="4"/>
        <end position="46"/>
    </location>
</feature>
<dbReference type="PANTHER" id="PTHR34701">
    <property type="entry name" value="TRANSCRIPTIONAL REGULATOR MRAZ"/>
    <property type="match status" value="1"/>
</dbReference>
<dbReference type="InterPro" id="IPR037914">
    <property type="entry name" value="SpoVT-AbrB_sf"/>
</dbReference>
<dbReference type="GO" id="GO:2000143">
    <property type="term" value="P:negative regulation of DNA-templated transcription initiation"/>
    <property type="evidence" value="ECO:0007669"/>
    <property type="project" value="TreeGrafter"/>
</dbReference>
<keyword evidence="4 7" id="KW-0805">Transcription regulation</keyword>
<evidence type="ECO:0000256" key="7">
    <source>
        <dbReference type="HAMAP-Rule" id="MF_01008"/>
    </source>
</evidence>
<evidence type="ECO:0000256" key="2">
    <source>
        <dbReference type="ARBA" id="ARBA00022490"/>
    </source>
</evidence>
<reference evidence="9 10" key="1">
    <citation type="journal article" date="2015" name="Genome Announc.">
        <title>Expanding the biotechnology potential of lactobacilli through comparative genomics of 213 strains and associated genera.</title>
        <authorList>
            <person name="Sun Z."/>
            <person name="Harris H.M."/>
            <person name="McCann A."/>
            <person name="Guo C."/>
            <person name="Argimon S."/>
            <person name="Zhang W."/>
            <person name="Yang X."/>
            <person name="Jeffery I.B."/>
            <person name="Cooney J.C."/>
            <person name="Kagawa T.F."/>
            <person name="Liu W."/>
            <person name="Song Y."/>
            <person name="Salvetti E."/>
            <person name="Wrobel A."/>
            <person name="Rasinkangas P."/>
            <person name="Parkhill J."/>
            <person name="Rea M.C."/>
            <person name="O'Sullivan O."/>
            <person name="Ritari J."/>
            <person name="Douillard F.P."/>
            <person name="Paul Ross R."/>
            <person name="Yang R."/>
            <person name="Briner A.E."/>
            <person name="Felis G.E."/>
            <person name="de Vos W.M."/>
            <person name="Barrangou R."/>
            <person name="Klaenhammer T.R."/>
            <person name="Caufield P.W."/>
            <person name="Cui Y."/>
            <person name="Zhang H."/>
            <person name="O'Toole P.W."/>
        </authorList>
    </citation>
    <scope>NUCLEOTIDE SEQUENCE [LARGE SCALE GENOMIC DNA]</scope>
    <source>
        <strain evidence="9 10">DSM 15833</strain>
    </source>
</reference>
<dbReference type="HAMAP" id="MF_01008">
    <property type="entry name" value="MraZ"/>
    <property type="match status" value="1"/>
</dbReference>
<evidence type="ECO:0000313" key="9">
    <source>
        <dbReference type="EMBL" id="KRL85280.1"/>
    </source>
</evidence>
<evidence type="ECO:0000259" key="8">
    <source>
        <dbReference type="PROSITE" id="PS51740"/>
    </source>
</evidence>
<comment type="caution">
    <text evidence="9">The sequence shown here is derived from an EMBL/GenBank/DDBJ whole genome shotgun (WGS) entry which is preliminary data.</text>
</comment>
<organism evidence="9 10">
    <name type="scientific">Ligilactobacillus equi DSM 15833 = JCM 10991</name>
    <dbReference type="NCBI Taxonomy" id="1423740"/>
    <lineage>
        <taxon>Bacteria</taxon>
        <taxon>Bacillati</taxon>
        <taxon>Bacillota</taxon>
        <taxon>Bacilli</taxon>
        <taxon>Lactobacillales</taxon>
        <taxon>Lactobacillaceae</taxon>
        <taxon>Ligilactobacillus</taxon>
    </lineage>
</organism>
<accession>A0A0R1TVC1</accession>
<evidence type="ECO:0000313" key="10">
    <source>
        <dbReference type="Proteomes" id="UP000051048"/>
    </source>
</evidence>
<dbReference type="OrthoDB" id="9807753at2"/>
<dbReference type="InterPro" id="IPR035642">
    <property type="entry name" value="MraZ_N"/>
</dbReference>
<dbReference type="PATRIC" id="fig|1423740.3.peg.696"/>
<evidence type="ECO:0000256" key="6">
    <source>
        <dbReference type="ARBA" id="ARBA00023163"/>
    </source>
</evidence>
<dbReference type="InterPro" id="IPR003444">
    <property type="entry name" value="MraZ"/>
</dbReference>
<keyword evidence="6 7" id="KW-0804">Transcription</keyword>
<gene>
    <name evidence="7" type="primary">mraZ</name>
    <name evidence="9" type="ORF">FC36_GL000650</name>
</gene>
<dbReference type="GO" id="GO:0000976">
    <property type="term" value="F:transcription cis-regulatory region binding"/>
    <property type="evidence" value="ECO:0007669"/>
    <property type="project" value="TreeGrafter"/>
</dbReference>
<proteinExistence type="inferred from homology"/>
<dbReference type="AlphaFoldDB" id="A0A0R1TVC1"/>
<dbReference type="FunFam" id="3.40.1550.20:FF:000002">
    <property type="entry name" value="Transcriptional regulator MraZ"/>
    <property type="match status" value="1"/>
</dbReference>
<dbReference type="CDD" id="cd16320">
    <property type="entry name" value="MraZ_N"/>
    <property type="match status" value="1"/>
</dbReference>
<dbReference type="PROSITE" id="PS51740">
    <property type="entry name" value="SPOVT_ABRB"/>
    <property type="match status" value="2"/>
</dbReference>
<keyword evidence="5 7" id="KW-0238">DNA-binding</keyword>
<evidence type="ECO:0000256" key="5">
    <source>
        <dbReference type="ARBA" id="ARBA00023125"/>
    </source>
</evidence>
<dbReference type="GO" id="GO:0051301">
    <property type="term" value="P:cell division"/>
    <property type="evidence" value="ECO:0007669"/>
    <property type="project" value="UniProtKB-KW"/>
</dbReference>
<keyword evidence="2 7" id="KW-0963">Cytoplasm</keyword>
<dbReference type="InterPro" id="IPR035644">
    <property type="entry name" value="MraZ_C"/>
</dbReference>
<comment type="subcellular location">
    <subcellularLocation>
        <location evidence="7">Cytoplasm</location>
        <location evidence="7">Nucleoid</location>
    </subcellularLocation>
</comment>
<keyword evidence="9" id="KW-0131">Cell cycle</keyword>
<dbReference type="Gene3D" id="3.40.1550.20">
    <property type="entry name" value="Transcriptional regulator MraZ domain"/>
    <property type="match status" value="1"/>
</dbReference>
<dbReference type="NCBIfam" id="TIGR00242">
    <property type="entry name" value="division/cell wall cluster transcriptional repressor MraZ"/>
    <property type="match status" value="1"/>
</dbReference>
<dbReference type="Proteomes" id="UP000051048">
    <property type="component" value="Unassembled WGS sequence"/>
</dbReference>
<dbReference type="GO" id="GO:0005737">
    <property type="term" value="C:cytoplasm"/>
    <property type="evidence" value="ECO:0007669"/>
    <property type="project" value="UniProtKB-UniRule"/>
</dbReference>
<comment type="subunit">
    <text evidence="7">Forms oligomers.</text>
</comment>
<keyword evidence="9" id="KW-0132">Cell division</keyword>
<dbReference type="STRING" id="1423740.FC36_GL000650"/>
<dbReference type="GO" id="GO:0003700">
    <property type="term" value="F:DNA-binding transcription factor activity"/>
    <property type="evidence" value="ECO:0007669"/>
    <property type="project" value="UniProtKB-UniRule"/>
</dbReference>